<sequence>MRISSRYLGSSYGSGTRTAVSLAALAFGLSAAGSALAQPAAPPPPKPAETTTTAPTTAPADEPLVPPNGTTPPATTPATPPATTPAQKPAAPVAATPDPDRDARALTRQGADRPAPTGDVGVRPSDVFAEDWWSQARPSLEIHGLFRVRAELFHTFDLGRRELPDRALWPQPPDNAYYPMSGEVQTVTLCGDDPTGTTPCENHTQAGANMRFRLTPELHISDNLRVLSQIDILDNFVLGSTPEGYWNNPAAGGGYTVGQRGGYAPIGALATTSWAPVAGQTSTVDSIIVKRAWGEYVTPVGLLRFGRMPNQWGLGILNNEGNGYDSDYQSTVDRIMFVTGIKKYDLYFAGAWDFISEGATSAALREQQGQPYDLGQFDDVSQYVFMAARRRDPELARLDLAKGLPVINGGLYFAYRNQALANDTTDPATSATFGQASNNIRAGYSRRGAQFFTPDLWFQFLYKKFRFEAEASMTYGTIDNLQTAGGTTVESNPLDAEDTGWTVRSFIVAAQSEFRALDDKLRLDLGFGWASGDPDVEGLAPPRGGLERQLTADRTFSTGRFHQDYRVDLILWRNIMSRVQGAYYFRPSVQYDFARDPNGQRLGGSAAIIWSRASEFIQTPGNKRDLGVELDFSLYFQAKDGALNDRPDQMGGFYTMLQYGVLFPLGGFNYLPGEASRYESAPENRNAPALDTETAMTLRWYLGIMF</sequence>
<evidence type="ECO:0000313" key="3">
    <source>
        <dbReference type="EMBL" id="TKD03948.1"/>
    </source>
</evidence>
<dbReference type="InterPro" id="IPR030884">
    <property type="entry name" value="CHP04551"/>
</dbReference>
<keyword evidence="2" id="KW-0732">Signal</keyword>
<feature type="compositionally biased region" description="Low complexity" evidence="1">
    <location>
        <begin position="48"/>
        <end position="63"/>
    </location>
</feature>
<proteinExistence type="predicted"/>
<organism evidence="3 4">
    <name type="scientific">Polyangium fumosum</name>
    <dbReference type="NCBI Taxonomy" id="889272"/>
    <lineage>
        <taxon>Bacteria</taxon>
        <taxon>Pseudomonadati</taxon>
        <taxon>Myxococcota</taxon>
        <taxon>Polyangia</taxon>
        <taxon>Polyangiales</taxon>
        <taxon>Polyangiaceae</taxon>
        <taxon>Polyangium</taxon>
    </lineage>
</organism>
<evidence type="ECO:0000256" key="2">
    <source>
        <dbReference type="SAM" id="SignalP"/>
    </source>
</evidence>
<reference evidence="3 4" key="1">
    <citation type="submission" date="2019-04" db="EMBL/GenBank/DDBJ databases">
        <authorList>
            <person name="Li Y."/>
            <person name="Wang J."/>
        </authorList>
    </citation>
    <scope>NUCLEOTIDE SEQUENCE [LARGE SCALE GENOMIC DNA]</scope>
    <source>
        <strain evidence="3 4">DSM 14668</strain>
    </source>
</reference>
<accession>A0A4U1J8Z7</accession>
<feature type="region of interest" description="Disordered" evidence="1">
    <location>
        <begin position="34"/>
        <end position="102"/>
    </location>
</feature>
<evidence type="ECO:0000256" key="1">
    <source>
        <dbReference type="SAM" id="MobiDB-lite"/>
    </source>
</evidence>
<dbReference type="EMBL" id="SSMQ01000026">
    <property type="protein sequence ID" value="TKD03948.1"/>
    <property type="molecule type" value="Genomic_DNA"/>
</dbReference>
<name>A0A4U1J8Z7_9BACT</name>
<dbReference type="OrthoDB" id="5495168at2"/>
<feature type="chain" id="PRO_5021007594" evidence="2">
    <location>
        <begin position="38"/>
        <end position="706"/>
    </location>
</feature>
<gene>
    <name evidence="3" type="ORF">E8A74_24145</name>
</gene>
<protein>
    <submittedName>
        <fullName evidence="3">TIGR04551 family protein</fullName>
    </submittedName>
</protein>
<feature type="compositionally biased region" description="Pro residues" evidence="1">
    <location>
        <begin position="64"/>
        <end position="83"/>
    </location>
</feature>
<dbReference type="NCBIfam" id="TIGR04551">
    <property type="entry name" value="TIGR04551 family protein"/>
    <property type="match status" value="1"/>
</dbReference>
<feature type="compositionally biased region" description="Low complexity" evidence="1">
    <location>
        <begin position="84"/>
        <end position="97"/>
    </location>
</feature>
<dbReference type="AlphaFoldDB" id="A0A4U1J8Z7"/>
<dbReference type="Proteomes" id="UP000309215">
    <property type="component" value="Unassembled WGS sequence"/>
</dbReference>
<comment type="caution">
    <text evidence="3">The sequence shown here is derived from an EMBL/GenBank/DDBJ whole genome shotgun (WGS) entry which is preliminary data.</text>
</comment>
<feature type="signal peptide" evidence="2">
    <location>
        <begin position="1"/>
        <end position="37"/>
    </location>
</feature>
<evidence type="ECO:0000313" key="4">
    <source>
        <dbReference type="Proteomes" id="UP000309215"/>
    </source>
</evidence>
<keyword evidence="4" id="KW-1185">Reference proteome</keyword>